<name>A0AAU8GFN4_9CAUD</name>
<dbReference type="SUPFAM" id="SSF54060">
    <property type="entry name" value="His-Me finger endonucleases"/>
    <property type="match status" value="1"/>
</dbReference>
<accession>A0AAU8GFN4</accession>
<evidence type="ECO:0000259" key="2">
    <source>
        <dbReference type="Pfam" id="PF13392"/>
    </source>
</evidence>
<reference evidence="3" key="1">
    <citation type="submission" date="2024-05" db="EMBL/GenBank/DDBJ databases">
        <authorList>
            <person name="Mugo M.M."/>
            <person name="Musyoki A.M."/>
            <person name="Makumi A.M."/>
            <person name="Mutai I."/>
            <person name="Drechsel O."/>
            <person name="Kering K.K."/>
            <person name="Muturi P."/>
            <person name="Mbae C.K."/>
            <person name="Kariuki S.M."/>
        </authorList>
    </citation>
    <scope>NUCLEOTIDE SEQUENCE</scope>
</reference>
<dbReference type="EMBL" id="PP856722">
    <property type="protein sequence ID" value="XCH40520.1"/>
    <property type="molecule type" value="Genomic_DNA"/>
</dbReference>
<dbReference type="InterPro" id="IPR003615">
    <property type="entry name" value="HNH_nuc"/>
</dbReference>
<gene>
    <name evidence="3" type="ORF">YRYPWZST_CDS0119</name>
</gene>
<keyword evidence="3" id="KW-0378">Hydrolase</keyword>
<organism evidence="3">
    <name type="scientific">Salmonella phage vB_SEnST11_KE23</name>
    <dbReference type="NCBI Taxonomy" id="3161174"/>
    <lineage>
        <taxon>Viruses</taxon>
        <taxon>Duplodnaviria</taxon>
        <taxon>Heunggongvirae</taxon>
        <taxon>Uroviricota</taxon>
        <taxon>Caudoviricetes</taxon>
        <taxon>Vequintavirinae</taxon>
        <taxon>Seunavirus</taxon>
    </lineage>
</organism>
<evidence type="ECO:0000256" key="1">
    <source>
        <dbReference type="SAM" id="MobiDB-lite"/>
    </source>
</evidence>
<dbReference type="Gene3D" id="3.90.75.20">
    <property type="match status" value="1"/>
</dbReference>
<dbReference type="GO" id="GO:0004519">
    <property type="term" value="F:endonuclease activity"/>
    <property type="evidence" value="ECO:0007669"/>
    <property type="project" value="UniProtKB-KW"/>
</dbReference>
<feature type="region of interest" description="Disordered" evidence="1">
    <location>
        <begin position="105"/>
        <end position="131"/>
    </location>
</feature>
<protein>
    <submittedName>
        <fullName evidence="3">HNH endonuclease</fullName>
    </submittedName>
</protein>
<keyword evidence="3" id="KW-0255">Endonuclease</keyword>
<dbReference type="CDD" id="cd00085">
    <property type="entry name" value="HNHc"/>
    <property type="match status" value="1"/>
</dbReference>
<feature type="domain" description="HNH nuclease" evidence="2">
    <location>
        <begin position="60"/>
        <end position="108"/>
    </location>
</feature>
<evidence type="ECO:0000313" key="3">
    <source>
        <dbReference type="EMBL" id="XCH40520.1"/>
    </source>
</evidence>
<sequence length="176" mass="19835">MGNGPDWGSIVEYRDGKLYWKINTFSGRNHNHPAAVIGKEAGSISGKGYCTIRFQGYRCYRHVIVWLLHHGPIPKGLQVDHIKSLRETGGIADDRITNLQLLTRGTNTRKGGGNMPNSSNKSSARRGVSWDRGYPSKPWRARIAVDGKVLLKNFESFNEASQQRELWEKEYCYGGL</sequence>
<proteinExistence type="predicted"/>
<keyword evidence="3" id="KW-0540">Nuclease</keyword>
<dbReference type="Pfam" id="PF13392">
    <property type="entry name" value="HNH_3"/>
    <property type="match status" value="1"/>
</dbReference>
<dbReference type="InterPro" id="IPR044925">
    <property type="entry name" value="His-Me_finger_sf"/>
</dbReference>